<feature type="compositionally biased region" description="Low complexity" evidence="1">
    <location>
        <begin position="470"/>
        <end position="483"/>
    </location>
</feature>
<dbReference type="InParanoid" id="D3BAF7"/>
<dbReference type="RefSeq" id="XP_020433661.1">
    <property type="nucleotide sequence ID" value="XM_020576412.1"/>
</dbReference>
<dbReference type="PROSITE" id="PS50003">
    <property type="entry name" value="PH_DOMAIN"/>
    <property type="match status" value="1"/>
</dbReference>
<dbReference type="InterPro" id="IPR001849">
    <property type="entry name" value="PH_domain"/>
</dbReference>
<dbReference type="InterPro" id="IPR011993">
    <property type="entry name" value="PH-like_dom_sf"/>
</dbReference>
<feature type="compositionally biased region" description="Low complexity" evidence="1">
    <location>
        <begin position="434"/>
        <end position="445"/>
    </location>
</feature>
<evidence type="ECO:0000259" key="2">
    <source>
        <dbReference type="PROSITE" id="PS50003"/>
    </source>
</evidence>
<feature type="compositionally biased region" description="Pro residues" evidence="1">
    <location>
        <begin position="419"/>
        <end position="433"/>
    </location>
</feature>
<dbReference type="GeneID" id="31361017"/>
<evidence type="ECO:0000256" key="1">
    <source>
        <dbReference type="SAM" id="MobiDB-lite"/>
    </source>
</evidence>
<dbReference type="SMART" id="SM00233">
    <property type="entry name" value="PH"/>
    <property type="match status" value="1"/>
</dbReference>
<feature type="region of interest" description="Disordered" evidence="1">
    <location>
        <begin position="131"/>
        <end position="154"/>
    </location>
</feature>
<feature type="compositionally biased region" description="Pro residues" evidence="1">
    <location>
        <begin position="446"/>
        <end position="469"/>
    </location>
</feature>
<feature type="compositionally biased region" description="Pro residues" evidence="1">
    <location>
        <begin position="308"/>
        <end position="330"/>
    </location>
</feature>
<dbReference type="InterPro" id="IPR051707">
    <property type="entry name" value="PI-Interact_SigTrans_Reg"/>
</dbReference>
<dbReference type="Proteomes" id="UP000001396">
    <property type="component" value="Unassembled WGS sequence"/>
</dbReference>
<evidence type="ECO:0000313" key="3">
    <source>
        <dbReference type="EMBL" id="EFA81544.1"/>
    </source>
</evidence>
<dbReference type="Pfam" id="PF00169">
    <property type="entry name" value="PH"/>
    <property type="match status" value="1"/>
</dbReference>
<sequence length="545" mass="58216">MGKTAGKVNLDDRNNPDIEGYLVKEGGSVKSKKKRWFLLKGKKVFYFKYKGDLFCKGFFELDEKSEVKLVHAKEFHIITSKRTYPCVSDTKEEATLWVEAVQKNLNILKGLPAVQIVQSISQLNLSGIQQPNPNIPPAQLQKQSSQSNITTPTPIVPIQPIQPIQPITQPVVVQPTPVVAQPTPIVANTAQSSPPKSATPPPQTRPTSATIGGGPIPTNINLNQAPAQGTRPSSGTISGPPQFIPPRPTTGPMAPQNIAARPVAVGQPQTTGGPPRKLPAVNQGSQLNLKPAAVSAPATQPTENGSGAPPPQYPPPQPGASKPLPQPNPQQLPGQPLKGQGPIAKPAAAPLVQTAPAQTSPIQSAPVQAAPPAQPTGQQQQQPPFNPNDPNQQQGFYYPPQQFMGYPPQGYYYPYGYPGYPPMQPGQQPPAPNADPNNPQAQQAPGQPPFTGYPPMQPGQQPFPYPPQQAPGQPQQPGTAGQPQPYPYPPMQPGQPYPYQYPPMQPGQPPYPYPAPGQQPTPYQYPYPQQPAASAAPTNAPQPIK</sequence>
<feature type="region of interest" description="Disordered" evidence="1">
    <location>
        <begin position="415"/>
        <end position="545"/>
    </location>
</feature>
<reference evidence="3 4" key="1">
    <citation type="journal article" date="2011" name="Genome Res.">
        <title>Phylogeny-wide analysis of social amoeba genomes highlights ancient origins for complex intercellular communication.</title>
        <authorList>
            <person name="Heidel A.J."/>
            <person name="Lawal H.M."/>
            <person name="Felder M."/>
            <person name="Schilde C."/>
            <person name="Helps N.R."/>
            <person name="Tunggal B."/>
            <person name="Rivero F."/>
            <person name="John U."/>
            <person name="Schleicher M."/>
            <person name="Eichinger L."/>
            <person name="Platzer M."/>
            <person name="Noegel A.A."/>
            <person name="Schaap P."/>
            <person name="Gloeckner G."/>
        </authorList>
    </citation>
    <scope>NUCLEOTIDE SEQUENCE [LARGE SCALE GENOMIC DNA]</scope>
    <source>
        <strain evidence="4">ATCC 26659 / Pp 5 / PN500</strain>
    </source>
</reference>
<keyword evidence="4" id="KW-1185">Reference proteome</keyword>
<evidence type="ECO:0000313" key="4">
    <source>
        <dbReference type="Proteomes" id="UP000001396"/>
    </source>
</evidence>
<dbReference type="PANTHER" id="PTHR14336">
    <property type="entry name" value="TANDEM PH DOMAIN CONTAINING PROTEIN"/>
    <property type="match status" value="1"/>
</dbReference>
<dbReference type="SUPFAM" id="SSF50729">
    <property type="entry name" value="PH domain-like"/>
    <property type="match status" value="1"/>
</dbReference>
<feature type="compositionally biased region" description="Pro residues" evidence="1">
    <location>
        <begin position="484"/>
        <end position="529"/>
    </location>
</feature>
<feature type="compositionally biased region" description="Low complexity" evidence="1">
    <location>
        <begin position="331"/>
        <end position="342"/>
    </location>
</feature>
<gene>
    <name evidence="3" type="ORF">PPL_05533</name>
</gene>
<dbReference type="EMBL" id="ADBJ01000025">
    <property type="protein sequence ID" value="EFA81544.1"/>
    <property type="molecule type" value="Genomic_DNA"/>
</dbReference>
<protein>
    <recommendedName>
        <fullName evidence="2">PH domain-containing protein</fullName>
    </recommendedName>
</protein>
<proteinExistence type="predicted"/>
<feature type="domain" description="PH" evidence="2">
    <location>
        <begin position="15"/>
        <end position="106"/>
    </location>
</feature>
<feature type="compositionally biased region" description="Low complexity" evidence="1">
    <location>
        <begin position="361"/>
        <end position="403"/>
    </location>
</feature>
<name>D3BAF7_HETP5</name>
<dbReference type="Gene3D" id="2.30.29.30">
    <property type="entry name" value="Pleckstrin-homology domain (PH domain)/Phosphotyrosine-binding domain (PTB)"/>
    <property type="match status" value="1"/>
</dbReference>
<dbReference type="PANTHER" id="PTHR14336:SF15">
    <property type="entry name" value="DUAL ADAPTER FOR PHOSPHOTYROSINE AND 3-PHOSPHOTYROSINE AND 3-PHOSPHOINOSITIDE"/>
    <property type="match status" value="1"/>
</dbReference>
<accession>D3BAF7</accession>
<feature type="compositionally biased region" description="Polar residues" evidence="1">
    <location>
        <begin position="218"/>
        <end position="239"/>
    </location>
</feature>
<dbReference type="OMA" id="YLAHAPY"/>
<feature type="compositionally biased region" description="Low complexity" evidence="1">
    <location>
        <begin position="530"/>
        <end position="545"/>
    </location>
</feature>
<comment type="caution">
    <text evidence="3">The sequence shown here is derived from an EMBL/GenBank/DDBJ whole genome shotgun (WGS) entry which is preliminary data.</text>
</comment>
<feature type="region of interest" description="Disordered" evidence="1">
    <location>
        <begin position="187"/>
        <end position="403"/>
    </location>
</feature>
<organism evidence="3 4">
    <name type="scientific">Heterostelium pallidum (strain ATCC 26659 / Pp 5 / PN500)</name>
    <name type="common">Cellular slime mold</name>
    <name type="synonym">Polysphondylium pallidum</name>
    <dbReference type="NCBI Taxonomy" id="670386"/>
    <lineage>
        <taxon>Eukaryota</taxon>
        <taxon>Amoebozoa</taxon>
        <taxon>Evosea</taxon>
        <taxon>Eumycetozoa</taxon>
        <taxon>Dictyostelia</taxon>
        <taxon>Acytosteliales</taxon>
        <taxon>Acytosteliaceae</taxon>
        <taxon>Heterostelium</taxon>
    </lineage>
</organism>
<dbReference type="AlphaFoldDB" id="D3BAF7"/>